<sequence length="123" mass="13598">MSIARIFRCLSIWLVLAGLTASSFAQVAADRQFPPNAKRGILDMSNYPNITMDGYPRRLAPSSRIFAVNNLIVMPATLSGSNIVVHYTENSFRDIDKVWILTKSEIAKGLPDPNAQANMPMTN</sequence>
<feature type="signal peptide" evidence="1">
    <location>
        <begin position="1"/>
        <end position="25"/>
    </location>
</feature>
<evidence type="ECO:0000256" key="1">
    <source>
        <dbReference type="SAM" id="SignalP"/>
    </source>
</evidence>
<keyword evidence="3" id="KW-1185">Reference proteome</keyword>
<dbReference type="EMBL" id="JACOFV010000018">
    <property type="protein sequence ID" value="MBC3863880.1"/>
    <property type="molecule type" value="Genomic_DNA"/>
</dbReference>
<dbReference type="Proteomes" id="UP000634011">
    <property type="component" value="Unassembled WGS sequence"/>
</dbReference>
<keyword evidence="1" id="KW-0732">Signal</keyword>
<accession>A0A923KM85</accession>
<dbReference type="RefSeq" id="WP_186913826.1">
    <property type="nucleotide sequence ID" value="NZ_JACOFV010000018.1"/>
</dbReference>
<proteinExistence type="predicted"/>
<feature type="chain" id="PRO_5037965347" evidence="1">
    <location>
        <begin position="26"/>
        <end position="123"/>
    </location>
</feature>
<reference evidence="2" key="1">
    <citation type="submission" date="2020-08" db="EMBL/GenBank/DDBJ databases">
        <title>Novel species isolated from subtropical streams in China.</title>
        <authorList>
            <person name="Lu H."/>
        </authorList>
    </citation>
    <scope>NUCLEOTIDE SEQUENCE</scope>
    <source>
        <strain evidence="2">KACC 12607</strain>
    </source>
</reference>
<gene>
    <name evidence="2" type="ORF">H8K32_17370</name>
</gene>
<name>A0A923KM85_9BURK</name>
<protein>
    <submittedName>
        <fullName evidence="2">Uncharacterized protein</fullName>
    </submittedName>
</protein>
<evidence type="ECO:0000313" key="3">
    <source>
        <dbReference type="Proteomes" id="UP000634011"/>
    </source>
</evidence>
<comment type="caution">
    <text evidence="2">The sequence shown here is derived from an EMBL/GenBank/DDBJ whole genome shotgun (WGS) entry which is preliminary data.</text>
</comment>
<dbReference type="AlphaFoldDB" id="A0A923KM85"/>
<organism evidence="2 3">
    <name type="scientific">Undibacterium jejuense</name>
    <dbReference type="NCBI Taxonomy" id="1344949"/>
    <lineage>
        <taxon>Bacteria</taxon>
        <taxon>Pseudomonadati</taxon>
        <taxon>Pseudomonadota</taxon>
        <taxon>Betaproteobacteria</taxon>
        <taxon>Burkholderiales</taxon>
        <taxon>Oxalobacteraceae</taxon>
        <taxon>Undibacterium</taxon>
    </lineage>
</organism>
<evidence type="ECO:0000313" key="2">
    <source>
        <dbReference type="EMBL" id="MBC3863880.1"/>
    </source>
</evidence>